<sequence>MKREIIYNIIQSKQLNRQFGQVRYPIDKERKSSYALIIQDDDDYDVNFSRFFFFLSFFLILSHFPPSSQQHSSSSSSSSNSKQQSSRALTVECFGEGAPFGLPSCGWWAGGRGEGEPLLTGFPRLFRGSSGASSSVSDFQAQDFKPLGSTTLSP</sequence>
<name>A0A319CLV5_9EURO</name>
<gene>
    <name evidence="1" type="ORF">BO82DRAFT_31902</name>
</gene>
<dbReference type="VEuPathDB" id="FungiDB:BO82DRAFT_31902"/>
<dbReference type="RefSeq" id="XP_025494277.1">
    <property type="nucleotide sequence ID" value="XM_025632662.1"/>
</dbReference>
<dbReference type="GeneID" id="37135403"/>
<dbReference type="AlphaFoldDB" id="A0A319CLV5"/>
<evidence type="ECO:0000313" key="1">
    <source>
        <dbReference type="EMBL" id="PYH84077.1"/>
    </source>
</evidence>
<protein>
    <submittedName>
        <fullName evidence="1">Uncharacterized protein</fullName>
    </submittedName>
</protein>
<evidence type="ECO:0000313" key="2">
    <source>
        <dbReference type="Proteomes" id="UP000248340"/>
    </source>
</evidence>
<dbReference type="EMBL" id="KZ821686">
    <property type="protein sequence ID" value="PYH84077.1"/>
    <property type="molecule type" value="Genomic_DNA"/>
</dbReference>
<proteinExistence type="predicted"/>
<organism evidence="1 2">
    <name type="scientific">Aspergillus uvarum CBS 121591</name>
    <dbReference type="NCBI Taxonomy" id="1448315"/>
    <lineage>
        <taxon>Eukaryota</taxon>
        <taxon>Fungi</taxon>
        <taxon>Dikarya</taxon>
        <taxon>Ascomycota</taxon>
        <taxon>Pezizomycotina</taxon>
        <taxon>Eurotiomycetes</taxon>
        <taxon>Eurotiomycetidae</taxon>
        <taxon>Eurotiales</taxon>
        <taxon>Aspergillaceae</taxon>
        <taxon>Aspergillus</taxon>
        <taxon>Aspergillus subgen. Circumdati</taxon>
    </lineage>
</organism>
<dbReference type="Proteomes" id="UP000248340">
    <property type="component" value="Unassembled WGS sequence"/>
</dbReference>
<reference evidence="1 2" key="1">
    <citation type="submission" date="2016-12" db="EMBL/GenBank/DDBJ databases">
        <title>The genomes of Aspergillus section Nigri reveals drivers in fungal speciation.</title>
        <authorList>
            <consortium name="DOE Joint Genome Institute"/>
            <person name="Vesth T.C."/>
            <person name="Nybo J."/>
            <person name="Theobald S."/>
            <person name="Brandl J."/>
            <person name="Frisvad J.C."/>
            <person name="Nielsen K.F."/>
            <person name="Lyhne E.K."/>
            <person name="Kogle M.E."/>
            <person name="Kuo A."/>
            <person name="Riley R."/>
            <person name="Clum A."/>
            <person name="Nolan M."/>
            <person name="Lipzen A."/>
            <person name="Salamov A."/>
            <person name="Henrissat B."/>
            <person name="Wiebenga A."/>
            <person name="De Vries R.P."/>
            <person name="Grigoriev I.V."/>
            <person name="Mortensen U.H."/>
            <person name="Andersen M.R."/>
            <person name="Baker S.E."/>
        </authorList>
    </citation>
    <scope>NUCLEOTIDE SEQUENCE [LARGE SCALE GENOMIC DNA]</scope>
    <source>
        <strain evidence="1 2">CBS 121591</strain>
    </source>
</reference>
<keyword evidence="2" id="KW-1185">Reference proteome</keyword>
<accession>A0A319CLV5</accession>